<evidence type="ECO:0000313" key="2">
    <source>
        <dbReference type="Proteomes" id="UP001597083"/>
    </source>
</evidence>
<reference evidence="2" key="1">
    <citation type="journal article" date="2019" name="Int. J. Syst. Evol. Microbiol.">
        <title>The Global Catalogue of Microorganisms (GCM) 10K type strain sequencing project: providing services to taxonomists for standard genome sequencing and annotation.</title>
        <authorList>
            <consortium name="The Broad Institute Genomics Platform"/>
            <consortium name="The Broad Institute Genome Sequencing Center for Infectious Disease"/>
            <person name="Wu L."/>
            <person name="Ma J."/>
        </authorList>
    </citation>
    <scope>NUCLEOTIDE SEQUENCE [LARGE SCALE GENOMIC DNA]</scope>
    <source>
        <strain evidence="2">JCM 31696</strain>
    </source>
</reference>
<protein>
    <submittedName>
        <fullName evidence="1">Uncharacterized protein</fullName>
    </submittedName>
</protein>
<organism evidence="1 2">
    <name type="scientific">Actinomadura adrarensis</name>
    <dbReference type="NCBI Taxonomy" id="1819600"/>
    <lineage>
        <taxon>Bacteria</taxon>
        <taxon>Bacillati</taxon>
        <taxon>Actinomycetota</taxon>
        <taxon>Actinomycetes</taxon>
        <taxon>Streptosporangiales</taxon>
        <taxon>Thermomonosporaceae</taxon>
        <taxon>Actinomadura</taxon>
    </lineage>
</organism>
<feature type="non-terminal residue" evidence="1">
    <location>
        <position position="197"/>
    </location>
</feature>
<proteinExistence type="predicted"/>
<dbReference type="EMBL" id="JBHTIR010001312">
    <property type="protein sequence ID" value="MFD0852396.1"/>
    <property type="molecule type" value="Genomic_DNA"/>
</dbReference>
<keyword evidence="2" id="KW-1185">Reference proteome</keyword>
<comment type="caution">
    <text evidence="1">The sequence shown here is derived from an EMBL/GenBank/DDBJ whole genome shotgun (WGS) entry which is preliminary data.</text>
</comment>
<evidence type="ECO:0000313" key="1">
    <source>
        <dbReference type="EMBL" id="MFD0852396.1"/>
    </source>
</evidence>
<gene>
    <name evidence="1" type="ORF">ACFQ07_09195</name>
</gene>
<dbReference type="Proteomes" id="UP001597083">
    <property type="component" value="Unassembled WGS sequence"/>
</dbReference>
<name>A0ABW3CD34_9ACTN</name>
<accession>A0ABW3CD34</accession>
<sequence length="197" mass="22183">AEREMVWADGEREEWLRPSERTGTTRTIDTFHEAGGWPEVIRAYRDERITYAPHQVIMFAQAPEALVRPLLAGWEPRLPDYHLPNIKGLVARFELDVRHVVLANAKASPYGFGPALLPYLDVEVARLMADWFFRLKSARRIAREWLVGHGTYAVPYLVPDAVGKKGALRNKAIAALSLIASEHGEDAVVEAAKRFDA</sequence>
<feature type="non-terminal residue" evidence="1">
    <location>
        <position position="1"/>
    </location>
</feature>